<evidence type="ECO:0000256" key="1">
    <source>
        <dbReference type="ARBA" id="ARBA00004127"/>
    </source>
</evidence>
<evidence type="ECO:0000256" key="4">
    <source>
        <dbReference type="ARBA" id="ARBA00022692"/>
    </source>
</evidence>
<evidence type="ECO:0000256" key="5">
    <source>
        <dbReference type="ARBA" id="ARBA00022847"/>
    </source>
</evidence>
<keyword evidence="4 12" id="KW-0812">Transmembrane</keyword>
<evidence type="ECO:0000259" key="13">
    <source>
        <dbReference type="Pfam" id="PF01490"/>
    </source>
</evidence>
<keyword evidence="3" id="KW-0813">Transport</keyword>
<evidence type="ECO:0000256" key="7">
    <source>
        <dbReference type="ARBA" id="ARBA00022989"/>
    </source>
</evidence>
<feature type="domain" description="Amino acid transporter transmembrane" evidence="13">
    <location>
        <begin position="134"/>
        <end position="244"/>
    </location>
</feature>
<accession>W9RKV5</accession>
<dbReference type="STRING" id="981085.W9RKV5"/>
<dbReference type="EMBL" id="KE345201">
    <property type="protein sequence ID" value="EXB95374.1"/>
    <property type="molecule type" value="Genomic_DNA"/>
</dbReference>
<protein>
    <recommendedName>
        <fullName evidence="13">Amino acid transporter transmembrane domain-containing protein</fullName>
    </recommendedName>
</protein>
<dbReference type="GO" id="GO:0015293">
    <property type="term" value="F:symporter activity"/>
    <property type="evidence" value="ECO:0007669"/>
    <property type="project" value="UniProtKB-KW"/>
</dbReference>
<comment type="subcellular location">
    <subcellularLocation>
        <location evidence="1">Endomembrane system</location>
        <topology evidence="1">Multi-pass membrane protein</topology>
    </subcellularLocation>
</comment>
<evidence type="ECO:0000313" key="14">
    <source>
        <dbReference type="EMBL" id="EXB95374.1"/>
    </source>
</evidence>
<dbReference type="eggNOG" id="KOG1303">
    <property type="taxonomic scope" value="Eukaryota"/>
</dbReference>
<dbReference type="GO" id="GO:0006865">
    <property type="term" value="P:amino acid transport"/>
    <property type="evidence" value="ECO:0007669"/>
    <property type="project" value="UniProtKB-KW"/>
</dbReference>
<evidence type="ECO:0000256" key="11">
    <source>
        <dbReference type="SAM" id="MobiDB-lite"/>
    </source>
</evidence>
<dbReference type="GO" id="GO:0012505">
    <property type="term" value="C:endomembrane system"/>
    <property type="evidence" value="ECO:0007669"/>
    <property type="project" value="UniProtKB-SubCell"/>
</dbReference>
<feature type="transmembrane region" description="Helical" evidence="12">
    <location>
        <begin position="182"/>
        <end position="203"/>
    </location>
</feature>
<keyword evidence="15" id="KW-1185">Reference proteome</keyword>
<evidence type="ECO:0000256" key="3">
    <source>
        <dbReference type="ARBA" id="ARBA00022448"/>
    </source>
</evidence>
<dbReference type="InterPro" id="IPR013057">
    <property type="entry name" value="AA_transpt_TM"/>
</dbReference>
<keyword evidence="9" id="KW-0927">Auxin signaling pathway</keyword>
<dbReference type="PANTHER" id="PTHR48017">
    <property type="entry name" value="OS05G0424000 PROTEIN-RELATED"/>
    <property type="match status" value="1"/>
</dbReference>
<sequence length="269" mass="30230">MSEAAEEISTSTTRRTATATPVPPMATPPSHYHPGSASDHVENSQILNTKNPNSTNGNAFYAAFYTLCSGIGIQALVLPVAFTILGWTWGVICLTVAFRWQMYTLHLLVQLHESPETGIPDQGGMLAALYAFNSRDTSQFIQGLTRVFAILHALNSFPSYGMPMFDEIESQDTKRMKKRSPWWLRAIICVLFGFASFFVAVAIPFLECLGVLIGGIALPVTLAYPCFMWLKIKKPEMYNPSWWLNCMRTREPWNGSKWSGDRCWYLCHN</sequence>
<evidence type="ECO:0000256" key="6">
    <source>
        <dbReference type="ARBA" id="ARBA00022970"/>
    </source>
</evidence>
<comment type="function">
    <text evidence="10">Carrier protein involved in proton-driven auxin influx. Mediates the formation of auxin gradient from developing leaves (site of auxin biosynthesis) to tips by contributing to the loading of auxin in vascular tissues and facilitating acropetal (base to tip) auxin transport within inner tissues of the root apex, and basipetal (tip to base) auxin transport within outer tissues of the root apex. May be involved in lateral roots and nodules formation.</text>
</comment>
<evidence type="ECO:0000256" key="9">
    <source>
        <dbReference type="ARBA" id="ARBA00023294"/>
    </source>
</evidence>
<evidence type="ECO:0000256" key="8">
    <source>
        <dbReference type="ARBA" id="ARBA00023136"/>
    </source>
</evidence>
<evidence type="ECO:0000256" key="10">
    <source>
        <dbReference type="ARBA" id="ARBA00045588"/>
    </source>
</evidence>
<comment type="similarity">
    <text evidence="2">Belongs to the amino acid/polyamine transporter 2 family. Amino acid/auxin permease (AAAP) (TC 2.A.18.1) subfamily.</text>
</comment>
<evidence type="ECO:0000256" key="2">
    <source>
        <dbReference type="ARBA" id="ARBA00005590"/>
    </source>
</evidence>
<feature type="transmembrane region" description="Helical" evidence="12">
    <location>
        <begin position="71"/>
        <end position="98"/>
    </location>
</feature>
<dbReference type="AlphaFoldDB" id="W9RKV5"/>
<feature type="domain" description="Amino acid transporter transmembrane" evidence="13">
    <location>
        <begin position="56"/>
        <end position="115"/>
    </location>
</feature>
<keyword evidence="6" id="KW-0029">Amino-acid transport</keyword>
<evidence type="ECO:0000256" key="12">
    <source>
        <dbReference type="SAM" id="Phobius"/>
    </source>
</evidence>
<keyword evidence="5" id="KW-0769">Symport</keyword>
<feature type="region of interest" description="Disordered" evidence="11">
    <location>
        <begin position="1"/>
        <end position="40"/>
    </location>
</feature>
<name>W9RKV5_9ROSA</name>
<proteinExistence type="inferred from homology"/>
<keyword evidence="7 12" id="KW-1133">Transmembrane helix</keyword>
<feature type="compositionally biased region" description="Low complexity" evidence="11">
    <location>
        <begin position="9"/>
        <end position="20"/>
    </location>
</feature>
<keyword evidence="8 12" id="KW-0472">Membrane</keyword>
<dbReference type="Pfam" id="PF01490">
    <property type="entry name" value="Aa_trans"/>
    <property type="match status" value="2"/>
</dbReference>
<organism evidence="14 15">
    <name type="scientific">Morus notabilis</name>
    <dbReference type="NCBI Taxonomy" id="981085"/>
    <lineage>
        <taxon>Eukaryota</taxon>
        <taxon>Viridiplantae</taxon>
        <taxon>Streptophyta</taxon>
        <taxon>Embryophyta</taxon>
        <taxon>Tracheophyta</taxon>
        <taxon>Spermatophyta</taxon>
        <taxon>Magnoliopsida</taxon>
        <taxon>eudicotyledons</taxon>
        <taxon>Gunneridae</taxon>
        <taxon>Pentapetalae</taxon>
        <taxon>rosids</taxon>
        <taxon>fabids</taxon>
        <taxon>Rosales</taxon>
        <taxon>Moraceae</taxon>
        <taxon>Moreae</taxon>
        <taxon>Morus</taxon>
    </lineage>
</organism>
<gene>
    <name evidence="14" type="ORF">L484_014347</name>
</gene>
<dbReference type="GO" id="GO:0009734">
    <property type="term" value="P:auxin-activated signaling pathway"/>
    <property type="evidence" value="ECO:0007669"/>
    <property type="project" value="UniProtKB-KW"/>
</dbReference>
<feature type="transmembrane region" description="Helical" evidence="12">
    <location>
        <begin position="209"/>
        <end position="230"/>
    </location>
</feature>
<evidence type="ECO:0000313" key="15">
    <source>
        <dbReference type="Proteomes" id="UP000030645"/>
    </source>
</evidence>
<reference evidence="15" key="1">
    <citation type="submission" date="2013-01" db="EMBL/GenBank/DDBJ databases">
        <title>Draft Genome Sequence of a Mulberry Tree, Morus notabilis C.K. Schneid.</title>
        <authorList>
            <person name="He N."/>
            <person name="Zhao S."/>
        </authorList>
    </citation>
    <scope>NUCLEOTIDE SEQUENCE</scope>
</reference>
<dbReference type="Proteomes" id="UP000030645">
    <property type="component" value="Unassembled WGS sequence"/>
</dbReference>